<dbReference type="AlphaFoldDB" id="A0A916XLM3"/>
<evidence type="ECO:0000256" key="1">
    <source>
        <dbReference type="ARBA" id="ARBA00004886"/>
    </source>
</evidence>
<gene>
    <name evidence="4" type="ORF">GCM10010994_48210</name>
</gene>
<dbReference type="InterPro" id="IPR022479">
    <property type="entry name" value="PqqD_bac"/>
</dbReference>
<reference evidence="4" key="2">
    <citation type="submission" date="2020-09" db="EMBL/GenBank/DDBJ databases">
        <authorList>
            <person name="Sun Q."/>
            <person name="Zhou Y."/>
        </authorList>
    </citation>
    <scope>NUCLEOTIDE SEQUENCE</scope>
    <source>
        <strain evidence="4">CGMCC 1.12919</strain>
    </source>
</reference>
<dbReference type="Gene3D" id="1.10.10.1150">
    <property type="entry name" value="Coenzyme PQQ synthesis protein D (PqqD)"/>
    <property type="match status" value="1"/>
</dbReference>
<proteinExistence type="predicted"/>
<accession>A0A916XLM3</accession>
<comment type="subunit">
    <text evidence="2">Monomer. Interacts with PqqE.</text>
</comment>
<dbReference type="EMBL" id="BMGG01000009">
    <property type="protein sequence ID" value="GGC84667.1"/>
    <property type="molecule type" value="Genomic_DNA"/>
</dbReference>
<dbReference type="Proteomes" id="UP000637002">
    <property type="component" value="Unassembled WGS sequence"/>
</dbReference>
<protein>
    <submittedName>
        <fullName evidence="4">Pyrroloquinoline quinone biosynthesis protein PqqD</fullName>
    </submittedName>
</protein>
<dbReference type="InterPro" id="IPR008792">
    <property type="entry name" value="PQQD"/>
</dbReference>
<dbReference type="GO" id="GO:0048038">
    <property type="term" value="F:quinone binding"/>
    <property type="evidence" value="ECO:0007669"/>
    <property type="project" value="InterPro"/>
</dbReference>
<evidence type="ECO:0000256" key="2">
    <source>
        <dbReference type="ARBA" id="ARBA00011741"/>
    </source>
</evidence>
<evidence type="ECO:0000313" key="5">
    <source>
        <dbReference type="Proteomes" id="UP000637002"/>
    </source>
</evidence>
<keyword evidence="5" id="KW-1185">Reference proteome</keyword>
<comment type="pathway">
    <text evidence="1">Cofactor biosynthesis; pyrroloquinoline quinone biosynthesis.</text>
</comment>
<name>A0A916XLM3_9HYPH</name>
<dbReference type="GO" id="GO:0018189">
    <property type="term" value="P:pyrroloquinoline quinone biosynthetic process"/>
    <property type="evidence" value="ECO:0007669"/>
    <property type="project" value="UniProtKB-KW"/>
</dbReference>
<sequence>MTFADTDVPHLPAGVRLKSDAVRGTVMLLAPERAFTLNPVAVKVLGLVDGERSVGAIVAALAQEFNAPPEAIAADVIELLDELARKRVVER</sequence>
<keyword evidence="3" id="KW-0884">PQQ biosynthesis</keyword>
<comment type="caution">
    <text evidence="4">The sequence shown here is derived from an EMBL/GenBank/DDBJ whole genome shotgun (WGS) entry which is preliminary data.</text>
</comment>
<dbReference type="Pfam" id="PF05402">
    <property type="entry name" value="PqqD"/>
    <property type="match status" value="1"/>
</dbReference>
<dbReference type="InterPro" id="IPR041881">
    <property type="entry name" value="PqqD_sf"/>
</dbReference>
<evidence type="ECO:0000313" key="4">
    <source>
        <dbReference type="EMBL" id="GGC84667.1"/>
    </source>
</evidence>
<dbReference type="NCBIfam" id="TIGR03859">
    <property type="entry name" value="PQQ_PqqD"/>
    <property type="match status" value="1"/>
</dbReference>
<organism evidence="4 5">
    <name type="scientific">Chelatococcus reniformis</name>
    <dbReference type="NCBI Taxonomy" id="1494448"/>
    <lineage>
        <taxon>Bacteria</taxon>
        <taxon>Pseudomonadati</taxon>
        <taxon>Pseudomonadota</taxon>
        <taxon>Alphaproteobacteria</taxon>
        <taxon>Hyphomicrobiales</taxon>
        <taxon>Chelatococcaceae</taxon>
        <taxon>Chelatococcus</taxon>
    </lineage>
</organism>
<evidence type="ECO:0000256" key="3">
    <source>
        <dbReference type="ARBA" id="ARBA00022905"/>
    </source>
</evidence>
<reference evidence="4" key="1">
    <citation type="journal article" date="2014" name="Int. J. Syst. Evol. Microbiol.">
        <title>Complete genome sequence of Corynebacterium casei LMG S-19264T (=DSM 44701T), isolated from a smear-ripened cheese.</title>
        <authorList>
            <consortium name="US DOE Joint Genome Institute (JGI-PGF)"/>
            <person name="Walter F."/>
            <person name="Albersmeier A."/>
            <person name="Kalinowski J."/>
            <person name="Ruckert C."/>
        </authorList>
    </citation>
    <scope>NUCLEOTIDE SEQUENCE</scope>
    <source>
        <strain evidence="4">CGMCC 1.12919</strain>
    </source>
</reference>